<gene>
    <name evidence="2" type="ORF">PISMIDRAFT_238897</name>
</gene>
<feature type="region of interest" description="Disordered" evidence="1">
    <location>
        <begin position="19"/>
        <end position="43"/>
    </location>
</feature>
<dbReference type="AlphaFoldDB" id="A0A0C9YK80"/>
<organism evidence="2 3">
    <name type="scientific">Pisolithus microcarpus 441</name>
    <dbReference type="NCBI Taxonomy" id="765257"/>
    <lineage>
        <taxon>Eukaryota</taxon>
        <taxon>Fungi</taxon>
        <taxon>Dikarya</taxon>
        <taxon>Basidiomycota</taxon>
        <taxon>Agaricomycotina</taxon>
        <taxon>Agaricomycetes</taxon>
        <taxon>Agaricomycetidae</taxon>
        <taxon>Boletales</taxon>
        <taxon>Sclerodermatineae</taxon>
        <taxon>Pisolithaceae</taxon>
        <taxon>Pisolithus</taxon>
    </lineage>
</organism>
<name>A0A0C9YK80_9AGAM</name>
<accession>A0A0C9YK80</accession>
<evidence type="ECO:0000256" key="1">
    <source>
        <dbReference type="SAM" id="MobiDB-lite"/>
    </source>
</evidence>
<sequence length="73" mass="8056">MSRWGMPDRAERICMDATGGRPEGILRDGNGLSMGGPPQRTRQISNTGDSVLTRNHFHLLHGKDSVEEPVDIQ</sequence>
<protein>
    <submittedName>
        <fullName evidence="2">Uncharacterized protein</fullName>
    </submittedName>
</protein>
<dbReference type="HOGENOM" id="CLU_2705765_0_0_1"/>
<reference evidence="2 3" key="1">
    <citation type="submission" date="2014-04" db="EMBL/GenBank/DDBJ databases">
        <authorList>
            <consortium name="DOE Joint Genome Institute"/>
            <person name="Kuo A."/>
            <person name="Kohler A."/>
            <person name="Costa M.D."/>
            <person name="Nagy L.G."/>
            <person name="Floudas D."/>
            <person name="Copeland A."/>
            <person name="Barry K.W."/>
            <person name="Cichocki N."/>
            <person name="Veneault-Fourrey C."/>
            <person name="LaButti K."/>
            <person name="Lindquist E.A."/>
            <person name="Lipzen A."/>
            <person name="Lundell T."/>
            <person name="Morin E."/>
            <person name="Murat C."/>
            <person name="Sun H."/>
            <person name="Tunlid A."/>
            <person name="Henrissat B."/>
            <person name="Grigoriev I.V."/>
            <person name="Hibbett D.S."/>
            <person name="Martin F."/>
            <person name="Nordberg H.P."/>
            <person name="Cantor M.N."/>
            <person name="Hua S.X."/>
        </authorList>
    </citation>
    <scope>NUCLEOTIDE SEQUENCE [LARGE SCALE GENOMIC DNA]</scope>
    <source>
        <strain evidence="2 3">441</strain>
    </source>
</reference>
<dbReference type="Proteomes" id="UP000054018">
    <property type="component" value="Unassembled WGS sequence"/>
</dbReference>
<evidence type="ECO:0000313" key="2">
    <source>
        <dbReference type="EMBL" id="KIK17026.1"/>
    </source>
</evidence>
<proteinExistence type="predicted"/>
<evidence type="ECO:0000313" key="3">
    <source>
        <dbReference type="Proteomes" id="UP000054018"/>
    </source>
</evidence>
<reference evidence="3" key="2">
    <citation type="submission" date="2015-01" db="EMBL/GenBank/DDBJ databases">
        <title>Evolutionary Origins and Diversification of the Mycorrhizal Mutualists.</title>
        <authorList>
            <consortium name="DOE Joint Genome Institute"/>
            <consortium name="Mycorrhizal Genomics Consortium"/>
            <person name="Kohler A."/>
            <person name="Kuo A."/>
            <person name="Nagy L.G."/>
            <person name="Floudas D."/>
            <person name="Copeland A."/>
            <person name="Barry K.W."/>
            <person name="Cichocki N."/>
            <person name="Veneault-Fourrey C."/>
            <person name="LaButti K."/>
            <person name="Lindquist E.A."/>
            <person name="Lipzen A."/>
            <person name="Lundell T."/>
            <person name="Morin E."/>
            <person name="Murat C."/>
            <person name="Riley R."/>
            <person name="Ohm R."/>
            <person name="Sun H."/>
            <person name="Tunlid A."/>
            <person name="Henrissat B."/>
            <person name="Grigoriev I.V."/>
            <person name="Hibbett D.S."/>
            <person name="Martin F."/>
        </authorList>
    </citation>
    <scope>NUCLEOTIDE SEQUENCE [LARGE SCALE GENOMIC DNA]</scope>
    <source>
        <strain evidence="3">441</strain>
    </source>
</reference>
<dbReference type="EMBL" id="KN833840">
    <property type="protein sequence ID" value="KIK17026.1"/>
    <property type="molecule type" value="Genomic_DNA"/>
</dbReference>
<keyword evidence="3" id="KW-1185">Reference proteome</keyword>